<comment type="subunit">
    <text evidence="22">Homodimer. Can also exist as monomer.</text>
</comment>
<keyword evidence="14" id="KW-0460">Magnesium</keyword>
<evidence type="ECO:0000256" key="23">
    <source>
        <dbReference type="PROSITE-ProRule" id="PRU00169"/>
    </source>
</evidence>
<dbReference type="InterPro" id="IPR001054">
    <property type="entry name" value="A/G_cyclase"/>
</dbReference>
<dbReference type="EMBL" id="DSPX01000102">
    <property type="protein sequence ID" value="HGG01071.1"/>
    <property type="molecule type" value="Genomic_DNA"/>
</dbReference>
<evidence type="ECO:0000256" key="5">
    <source>
        <dbReference type="ARBA" id="ARBA00012438"/>
    </source>
</evidence>
<dbReference type="InterPro" id="IPR001789">
    <property type="entry name" value="Sig_transdc_resp-reg_receiver"/>
</dbReference>
<evidence type="ECO:0000256" key="1">
    <source>
        <dbReference type="ARBA" id="ARBA00000085"/>
    </source>
</evidence>
<evidence type="ECO:0000256" key="18">
    <source>
        <dbReference type="ARBA" id="ARBA00023136"/>
    </source>
</evidence>
<keyword evidence="7 23" id="KW-0597">Phosphoprotein</keyword>
<gene>
    <name evidence="27" type="ORF">ENR15_10585</name>
</gene>
<dbReference type="EC" id="2.7.13.3" evidence="5"/>
<dbReference type="EC" id="4.6.1.1" evidence="4"/>
<evidence type="ECO:0000256" key="7">
    <source>
        <dbReference type="ARBA" id="ARBA00022553"/>
    </source>
</evidence>
<dbReference type="Gene3D" id="3.30.70.1230">
    <property type="entry name" value="Nucleotide cyclase"/>
    <property type="match status" value="1"/>
</dbReference>
<evidence type="ECO:0000256" key="11">
    <source>
        <dbReference type="ARBA" id="ARBA00022741"/>
    </source>
</evidence>
<evidence type="ECO:0000256" key="3">
    <source>
        <dbReference type="ARBA" id="ARBA00004370"/>
    </source>
</evidence>
<feature type="modified residue" description="4-aspartylphosphate" evidence="23">
    <location>
        <position position="58"/>
    </location>
</feature>
<keyword evidence="11" id="KW-0547">Nucleotide-binding</keyword>
<evidence type="ECO:0000256" key="24">
    <source>
        <dbReference type="RuleBase" id="RU000405"/>
    </source>
</evidence>
<dbReference type="InterPro" id="IPR011006">
    <property type="entry name" value="CheY-like_superfamily"/>
</dbReference>
<dbReference type="CDD" id="cd07302">
    <property type="entry name" value="CHD"/>
    <property type="match status" value="1"/>
</dbReference>
<dbReference type="AlphaFoldDB" id="A0A7C3VQ95"/>
<sequence length="355" mass="39459">MTKDYGQTRVLVVDDVAINRDILCRRLMKQGYYVATANDGLEALDLIACQPFDLVLLDVMMPQMDGYEVLKLMKANPKVRHIPVIMVSALDQLDSVVRCIELGAEDYLPKPFNPVLLKARIDACLEKKFFRDQEQAFLRQIQEEQAKAEQLLLNIMPKAIADRLKRGESTIADYFPAVTVMFADIVGFSQWSAMSSPSALVGLLNQIFSTFDDLTDKYGLEKIKTIGDAYMVVGGLPEPRVDHADAVAHMALDMLVSIGNFYSPIGDSLQMRIGIHSGPVEAGVIGLRKFSYDLWGDTVNVASRMESQGLPGCIQVSAATRSLLEDKYLFEERGKIEIKGKGEMTTYFLLGGEGR</sequence>
<comment type="similarity">
    <text evidence="24">Belongs to the adenylyl cyclase class-4/guanylyl cyclase family.</text>
</comment>
<evidence type="ECO:0000256" key="21">
    <source>
        <dbReference type="ARBA" id="ARBA00032637"/>
    </source>
</evidence>
<accession>A0A7C3VQ95</accession>
<dbReference type="FunFam" id="3.40.50.2300:FF:000121">
    <property type="entry name" value="Sensor histidine kinase RcsC"/>
    <property type="match status" value="1"/>
</dbReference>
<protein>
    <recommendedName>
        <fullName evidence="6">Adenylate cyclase</fullName>
        <ecNumber evidence="5">2.7.13.3</ecNumber>
        <ecNumber evidence="4">4.6.1.1</ecNumber>
    </recommendedName>
    <alternativeName>
        <fullName evidence="20">ATP pyrophosphate-lyase</fullName>
    </alternativeName>
    <alternativeName>
        <fullName evidence="21">Adenylyl cyclase</fullName>
    </alternativeName>
</protein>
<reference evidence="27" key="1">
    <citation type="journal article" date="2020" name="mSystems">
        <title>Genome- and Community-Level Interaction Insights into Carbon Utilization and Element Cycling Functions of Hydrothermarchaeota in Hydrothermal Sediment.</title>
        <authorList>
            <person name="Zhou Z."/>
            <person name="Liu Y."/>
            <person name="Xu W."/>
            <person name="Pan J."/>
            <person name="Luo Z.H."/>
            <person name="Li M."/>
        </authorList>
    </citation>
    <scope>NUCLEOTIDE SEQUENCE [LARGE SCALE GENOMIC DNA]</scope>
    <source>
        <strain evidence="27">SpSt-374</strain>
    </source>
</reference>
<comment type="subcellular location">
    <subcellularLocation>
        <location evidence="3">Membrane</location>
    </subcellularLocation>
</comment>
<evidence type="ECO:0000256" key="16">
    <source>
        <dbReference type="ARBA" id="ARBA00022998"/>
    </source>
</evidence>
<evidence type="ECO:0000256" key="15">
    <source>
        <dbReference type="ARBA" id="ARBA00022989"/>
    </source>
</evidence>
<dbReference type="PANTHER" id="PTHR11920">
    <property type="entry name" value="GUANYLYL CYCLASE"/>
    <property type="match status" value="1"/>
</dbReference>
<evidence type="ECO:0000256" key="17">
    <source>
        <dbReference type="ARBA" id="ARBA00023012"/>
    </source>
</evidence>
<dbReference type="Gene3D" id="3.40.50.2300">
    <property type="match status" value="1"/>
</dbReference>
<name>A0A7C3VQ95_9CYAN</name>
<evidence type="ECO:0000259" key="25">
    <source>
        <dbReference type="PROSITE" id="PS50110"/>
    </source>
</evidence>
<evidence type="ECO:0000313" key="27">
    <source>
        <dbReference type="EMBL" id="HGG01071.1"/>
    </source>
</evidence>
<dbReference type="PROSITE" id="PS50110">
    <property type="entry name" value="RESPONSE_REGULATORY"/>
    <property type="match status" value="1"/>
</dbReference>
<evidence type="ECO:0000256" key="20">
    <source>
        <dbReference type="ARBA" id="ARBA00032597"/>
    </source>
</evidence>
<evidence type="ECO:0000256" key="13">
    <source>
        <dbReference type="ARBA" id="ARBA00022840"/>
    </source>
</evidence>
<dbReference type="GO" id="GO:0007168">
    <property type="term" value="P:receptor guanylyl cyclase signaling pathway"/>
    <property type="evidence" value="ECO:0007669"/>
    <property type="project" value="TreeGrafter"/>
</dbReference>
<feature type="domain" description="Guanylate cyclase" evidence="26">
    <location>
        <begin position="179"/>
        <end position="306"/>
    </location>
</feature>
<dbReference type="GO" id="GO:0004383">
    <property type="term" value="F:guanylate cyclase activity"/>
    <property type="evidence" value="ECO:0007669"/>
    <property type="project" value="TreeGrafter"/>
</dbReference>
<comment type="caution">
    <text evidence="27">The sequence shown here is derived from an EMBL/GenBank/DDBJ whole genome shotgun (WGS) entry which is preliminary data.</text>
</comment>
<dbReference type="GO" id="GO:0046872">
    <property type="term" value="F:metal ion binding"/>
    <property type="evidence" value="ECO:0007669"/>
    <property type="project" value="UniProtKB-KW"/>
</dbReference>
<dbReference type="GO" id="GO:0004673">
    <property type="term" value="F:protein histidine kinase activity"/>
    <property type="evidence" value="ECO:0007669"/>
    <property type="project" value="UniProtKB-EC"/>
</dbReference>
<keyword evidence="9" id="KW-0812">Transmembrane</keyword>
<comment type="catalytic activity">
    <reaction evidence="2">
        <text>ATP = 3',5'-cyclic AMP + diphosphate</text>
        <dbReference type="Rhea" id="RHEA:15389"/>
        <dbReference type="ChEBI" id="CHEBI:30616"/>
        <dbReference type="ChEBI" id="CHEBI:33019"/>
        <dbReference type="ChEBI" id="CHEBI:58165"/>
        <dbReference type="EC" id="4.6.1.1"/>
    </reaction>
</comment>
<organism evidence="27">
    <name type="scientific">Planktothricoides sp. SpSt-374</name>
    <dbReference type="NCBI Taxonomy" id="2282167"/>
    <lineage>
        <taxon>Bacteria</taxon>
        <taxon>Bacillati</taxon>
        <taxon>Cyanobacteriota</taxon>
        <taxon>Cyanophyceae</taxon>
        <taxon>Oscillatoriophycideae</taxon>
        <taxon>Oscillatoriales</taxon>
        <taxon>Oscillatoriaceae</taxon>
        <taxon>Planktothricoides</taxon>
    </lineage>
</organism>
<keyword evidence="18" id="KW-0472">Membrane</keyword>
<evidence type="ECO:0000256" key="19">
    <source>
        <dbReference type="ARBA" id="ARBA00023239"/>
    </source>
</evidence>
<dbReference type="FunFam" id="3.30.70.1230:FF:000033">
    <property type="entry name" value="Adenylate cyclase"/>
    <property type="match status" value="1"/>
</dbReference>
<evidence type="ECO:0000256" key="4">
    <source>
        <dbReference type="ARBA" id="ARBA00012201"/>
    </source>
</evidence>
<evidence type="ECO:0000256" key="2">
    <source>
        <dbReference type="ARBA" id="ARBA00001593"/>
    </source>
</evidence>
<dbReference type="GO" id="GO:0005886">
    <property type="term" value="C:plasma membrane"/>
    <property type="evidence" value="ECO:0007669"/>
    <property type="project" value="UniProtKB-ARBA"/>
</dbReference>
<keyword evidence="10" id="KW-0479">Metal-binding</keyword>
<evidence type="ECO:0000256" key="9">
    <source>
        <dbReference type="ARBA" id="ARBA00022692"/>
    </source>
</evidence>
<dbReference type="PANTHER" id="PTHR11920:SF335">
    <property type="entry name" value="GUANYLATE CYCLASE"/>
    <property type="match status" value="1"/>
</dbReference>
<evidence type="ECO:0000256" key="6">
    <source>
        <dbReference type="ARBA" id="ARBA00021420"/>
    </source>
</evidence>
<feature type="domain" description="Response regulatory" evidence="25">
    <location>
        <begin position="9"/>
        <end position="125"/>
    </location>
</feature>
<dbReference type="GO" id="GO:0001653">
    <property type="term" value="F:peptide receptor activity"/>
    <property type="evidence" value="ECO:0007669"/>
    <property type="project" value="TreeGrafter"/>
</dbReference>
<evidence type="ECO:0000259" key="26">
    <source>
        <dbReference type="PROSITE" id="PS50125"/>
    </source>
</evidence>
<dbReference type="Pfam" id="PF00072">
    <property type="entry name" value="Response_reg"/>
    <property type="match status" value="1"/>
</dbReference>
<comment type="catalytic activity">
    <reaction evidence="1">
        <text>ATP + protein L-histidine = ADP + protein N-phospho-L-histidine.</text>
        <dbReference type="EC" id="2.7.13.3"/>
    </reaction>
</comment>
<dbReference type="SMART" id="SM00044">
    <property type="entry name" value="CYCc"/>
    <property type="match status" value="1"/>
</dbReference>
<proteinExistence type="inferred from homology"/>
<keyword evidence="8" id="KW-0808">Transferase</keyword>
<dbReference type="Pfam" id="PF00211">
    <property type="entry name" value="Guanylate_cyc"/>
    <property type="match status" value="1"/>
</dbReference>
<keyword evidence="12" id="KW-0418">Kinase</keyword>
<evidence type="ECO:0000256" key="8">
    <source>
        <dbReference type="ARBA" id="ARBA00022679"/>
    </source>
</evidence>
<dbReference type="GO" id="GO:0005524">
    <property type="term" value="F:ATP binding"/>
    <property type="evidence" value="ECO:0007669"/>
    <property type="project" value="UniProtKB-KW"/>
</dbReference>
<evidence type="ECO:0000256" key="22">
    <source>
        <dbReference type="ARBA" id="ARBA00064436"/>
    </source>
</evidence>
<evidence type="ECO:0000256" key="12">
    <source>
        <dbReference type="ARBA" id="ARBA00022777"/>
    </source>
</evidence>
<evidence type="ECO:0000256" key="10">
    <source>
        <dbReference type="ARBA" id="ARBA00022723"/>
    </source>
</evidence>
<dbReference type="PROSITE" id="PS50125">
    <property type="entry name" value="GUANYLATE_CYCLASE_2"/>
    <property type="match status" value="1"/>
</dbReference>
<keyword evidence="13" id="KW-0067">ATP-binding</keyword>
<dbReference type="InterPro" id="IPR050401">
    <property type="entry name" value="Cyclic_nucleotide_synthase"/>
</dbReference>
<dbReference type="GO" id="GO:0006171">
    <property type="term" value="P:cAMP biosynthetic process"/>
    <property type="evidence" value="ECO:0007669"/>
    <property type="project" value="UniProtKB-KW"/>
</dbReference>
<dbReference type="PROSITE" id="PS00452">
    <property type="entry name" value="GUANYLATE_CYCLASE_1"/>
    <property type="match status" value="1"/>
</dbReference>
<dbReference type="InterPro" id="IPR018297">
    <property type="entry name" value="A/G_cyclase_CS"/>
</dbReference>
<evidence type="ECO:0000256" key="14">
    <source>
        <dbReference type="ARBA" id="ARBA00022842"/>
    </source>
</evidence>
<dbReference type="InterPro" id="IPR029787">
    <property type="entry name" value="Nucleotide_cyclase"/>
</dbReference>
<keyword evidence="15" id="KW-1133">Transmembrane helix</keyword>
<dbReference type="GO" id="GO:0000160">
    <property type="term" value="P:phosphorelay signal transduction system"/>
    <property type="evidence" value="ECO:0007669"/>
    <property type="project" value="UniProtKB-KW"/>
</dbReference>
<dbReference type="SUPFAM" id="SSF52172">
    <property type="entry name" value="CheY-like"/>
    <property type="match status" value="1"/>
</dbReference>
<keyword evidence="17" id="KW-0902">Two-component regulatory system</keyword>
<dbReference type="SUPFAM" id="SSF55073">
    <property type="entry name" value="Nucleotide cyclase"/>
    <property type="match status" value="1"/>
</dbReference>
<keyword evidence="16" id="KW-0115">cAMP biosynthesis</keyword>
<keyword evidence="19 24" id="KW-0456">Lyase</keyword>
<dbReference type="SMART" id="SM00448">
    <property type="entry name" value="REC"/>
    <property type="match status" value="1"/>
</dbReference>
<dbReference type="GO" id="GO:0004016">
    <property type="term" value="F:adenylate cyclase activity"/>
    <property type="evidence" value="ECO:0007669"/>
    <property type="project" value="UniProtKB-EC"/>
</dbReference>